<sequence length="296" mass="32651">MEEQTMKYGVIDVGGGLRGIYGAGVLDRCLEEDLRFDLCIGVSAGSANMASYLAGQHGRNKPFYDEYSFRREYMSVHNLIHKHSYLDLGYVYGTLSNAGGENPLDYAALARSPAELCVVAANAQNGEARYFTKADLHPDDYRVLMASCCIPVIDQPCVIDGVPYFDGGLADPVPLEWAFAHGCDRVALILTKPIGLVRSDALDEHLAHLLQSHYPAAAEGLRRRAGRYNTAVQRARELERQGLVCIIAPDSTEGMSTLTKNRAGLEKMYAKGKQDAEALVRWMQNTKQDESVGTWR</sequence>
<name>A0ABS8FDA9_9FIRM</name>
<feature type="short sequence motif" description="GXSXG" evidence="4">
    <location>
        <begin position="41"/>
        <end position="45"/>
    </location>
</feature>
<evidence type="ECO:0000313" key="6">
    <source>
        <dbReference type="EMBL" id="MCC2212525.1"/>
    </source>
</evidence>
<feature type="active site" description="Proton acceptor" evidence="4">
    <location>
        <position position="166"/>
    </location>
</feature>
<dbReference type="Pfam" id="PF01734">
    <property type="entry name" value="Patatin"/>
    <property type="match status" value="1"/>
</dbReference>
<keyword evidence="2 4" id="KW-0442">Lipid degradation</keyword>
<dbReference type="InterPro" id="IPR002641">
    <property type="entry name" value="PNPLA_dom"/>
</dbReference>
<dbReference type="InterPro" id="IPR045943">
    <property type="entry name" value="DUF6363"/>
</dbReference>
<keyword evidence="1 4" id="KW-0378">Hydrolase</keyword>
<feature type="short sequence motif" description="DGA/G" evidence="4">
    <location>
        <begin position="166"/>
        <end position="168"/>
    </location>
</feature>
<keyword evidence="3 4" id="KW-0443">Lipid metabolism</keyword>
<evidence type="ECO:0000256" key="1">
    <source>
        <dbReference type="ARBA" id="ARBA00022801"/>
    </source>
</evidence>
<gene>
    <name evidence="6" type="ORF">LKD34_03265</name>
</gene>
<feature type="active site" description="Nucleophile" evidence="4">
    <location>
        <position position="43"/>
    </location>
</feature>
<evidence type="ECO:0000256" key="2">
    <source>
        <dbReference type="ARBA" id="ARBA00022963"/>
    </source>
</evidence>
<dbReference type="SUPFAM" id="SSF52151">
    <property type="entry name" value="FabD/lysophospholipase-like"/>
    <property type="match status" value="1"/>
</dbReference>
<comment type="caution">
    <text evidence="6">The sequence shown here is derived from an EMBL/GenBank/DDBJ whole genome shotgun (WGS) entry which is preliminary data.</text>
</comment>
<dbReference type="Pfam" id="PF19890">
    <property type="entry name" value="DUF6363"/>
    <property type="match status" value="1"/>
</dbReference>
<dbReference type="InterPro" id="IPR037483">
    <property type="entry name" value="YjjU-like"/>
</dbReference>
<dbReference type="PANTHER" id="PTHR14226:SF25">
    <property type="entry name" value="PHOSPHOESTERASE"/>
    <property type="match status" value="1"/>
</dbReference>
<protein>
    <submittedName>
        <fullName evidence="6">Patatin family protein</fullName>
    </submittedName>
</protein>
<dbReference type="EMBL" id="JAJEQO010000003">
    <property type="protein sequence ID" value="MCC2212525.1"/>
    <property type="molecule type" value="Genomic_DNA"/>
</dbReference>
<feature type="short sequence motif" description="GXGXXG" evidence="4">
    <location>
        <begin position="14"/>
        <end position="19"/>
    </location>
</feature>
<proteinExistence type="predicted"/>
<evidence type="ECO:0000259" key="5">
    <source>
        <dbReference type="PROSITE" id="PS51635"/>
    </source>
</evidence>
<organism evidence="6 7">
    <name type="scientific">Faecalibacterium hominis</name>
    <name type="common">ex Afrizal et al. 2022</name>
    <dbReference type="NCBI Taxonomy" id="2881265"/>
    <lineage>
        <taxon>Bacteria</taxon>
        <taxon>Bacillati</taxon>
        <taxon>Bacillota</taxon>
        <taxon>Clostridia</taxon>
        <taxon>Eubacteriales</taxon>
        <taxon>Oscillospiraceae</taxon>
        <taxon>Faecalibacterium</taxon>
    </lineage>
</organism>
<accession>A0ABS8FDA9</accession>
<evidence type="ECO:0000313" key="7">
    <source>
        <dbReference type="Proteomes" id="UP001199236"/>
    </source>
</evidence>
<dbReference type="CDD" id="cd07208">
    <property type="entry name" value="Pat_hypo_Ecoli_yjju_like"/>
    <property type="match status" value="1"/>
</dbReference>
<dbReference type="InterPro" id="IPR016035">
    <property type="entry name" value="Acyl_Trfase/lysoPLipase"/>
</dbReference>
<feature type="domain" description="PNPLA" evidence="5">
    <location>
        <begin position="10"/>
        <end position="179"/>
    </location>
</feature>
<keyword evidence="7" id="KW-1185">Reference proteome</keyword>
<dbReference type="Proteomes" id="UP001199236">
    <property type="component" value="Unassembled WGS sequence"/>
</dbReference>
<evidence type="ECO:0000256" key="3">
    <source>
        <dbReference type="ARBA" id="ARBA00023098"/>
    </source>
</evidence>
<dbReference type="PROSITE" id="PS51635">
    <property type="entry name" value="PNPLA"/>
    <property type="match status" value="1"/>
</dbReference>
<evidence type="ECO:0000256" key="4">
    <source>
        <dbReference type="PROSITE-ProRule" id="PRU01161"/>
    </source>
</evidence>
<dbReference type="InterPro" id="IPR050301">
    <property type="entry name" value="NTE"/>
</dbReference>
<reference evidence="6 7" key="1">
    <citation type="submission" date="2021-10" db="EMBL/GenBank/DDBJ databases">
        <title>Anaerobic single-cell dispensing facilitates the cultivation of human gut bacteria.</title>
        <authorList>
            <person name="Afrizal A."/>
        </authorList>
    </citation>
    <scope>NUCLEOTIDE SEQUENCE [LARGE SCALE GENOMIC DNA]</scope>
    <source>
        <strain evidence="6 7">CLA-AA-H223</strain>
    </source>
</reference>
<dbReference type="PANTHER" id="PTHR14226">
    <property type="entry name" value="NEUROPATHY TARGET ESTERASE/SWISS CHEESE D.MELANOGASTER"/>
    <property type="match status" value="1"/>
</dbReference>
<dbReference type="Gene3D" id="3.40.1090.10">
    <property type="entry name" value="Cytosolic phospholipase A2 catalytic domain"/>
    <property type="match status" value="2"/>
</dbReference>